<evidence type="ECO:0000256" key="3">
    <source>
        <dbReference type="ARBA" id="ARBA00023026"/>
    </source>
</evidence>
<dbReference type="Gene3D" id="3.20.20.80">
    <property type="entry name" value="Glycosidases"/>
    <property type="match status" value="1"/>
</dbReference>
<feature type="region of interest" description="Disordered" evidence="4">
    <location>
        <begin position="328"/>
        <end position="350"/>
    </location>
</feature>
<organism evidence="6 7">
    <name type="scientific">Aspergillus aculeatus (strain ATCC 16872 / CBS 172.66 / WB 5094)</name>
    <dbReference type="NCBI Taxonomy" id="690307"/>
    <lineage>
        <taxon>Eukaryota</taxon>
        <taxon>Fungi</taxon>
        <taxon>Dikarya</taxon>
        <taxon>Ascomycota</taxon>
        <taxon>Pezizomycotina</taxon>
        <taxon>Eurotiomycetes</taxon>
        <taxon>Eurotiomycetidae</taxon>
        <taxon>Eurotiales</taxon>
        <taxon>Aspergillaceae</taxon>
        <taxon>Aspergillus</taxon>
        <taxon>Aspergillus subgen. Circumdati</taxon>
    </lineage>
</organism>
<dbReference type="PANTHER" id="PTHR47700">
    <property type="entry name" value="V CHITINASE, PUTATIVE (AFU_ORTHOLOGUE AFUA_6G13720)-RELATED"/>
    <property type="match status" value="1"/>
</dbReference>
<dbReference type="SUPFAM" id="SSF51445">
    <property type="entry name" value="(Trans)glycosidases"/>
    <property type="match status" value="1"/>
</dbReference>
<keyword evidence="6" id="KW-0378">Hydrolase</keyword>
<protein>
    <submittedName>
        <fullName evidence="6">Glycoside hydrolase family 18 protein</fullName>
    </submittedName>
</protein>
<dbReference type="InterPro" id="IPR001223">
    <property type="entry name" value="Glyco_hydro18_cat"/>
</dbReference>
<dbReference type="Gene3D" id="3.10.50.10">
    <property type="match status" value="1"/>
</dbReference>
<evidence type="ECO:0000256" key="2">
    <source>
        <dbReference type="ARBA" id="ARBA00022669"/>
    </source>
</evidence>
<dbReference type="InterPro" id="IPR017853">
    <property type="entry name" value="GH"/>
</dbReference>
<proteinExistence type="inferred from homology"/>
<dbReference type="Proteomes" id="UP000184546">
    <property type="component" value="Unassembled WGS sequence"/>
</dbReference>
<evidence type="ECO:0000256" key="1">
    <source>
        <dbReference type="ARBA" id="ARBA00008682"/>
    </source>
</evidence>
<dbReference type="OMA" id="NDEVTCI"/>
<dbReference type="InterPro" id="IPR029070">
    <property type="entry name" value="Chitinase_insertion_sf"/>
</dbReference>
<gene>
    <name evidence="6" type="ORF">ASPACDRAFT_41763</name>
</gene>
<dbReference type="GeneID" id="30974798"/>
<reference evidence="7" key="1">
    <citation type="journal article" date="2017" name="Genome Biol.">
        <title>Comparative genomics reveals high biological diversity and specific adaptations in the industrially and medically important fungal genus Aspergillus.</title>
        <authorList>
            <person name="de Vries R.P."/>
            <person name="Riley R."/>
            <person name="Wiebenga A."/>
            <person name="Aguilar-Osorio G."/>
            <person name="Amillis S."/>
            <person name="Uchima C.A."/>
            <person name="Anderluh G."/>
            <person name="Asadollahi M."/>
            <person name="Askin M."/>
            <person name="Barry K."/>
            <person name="Battaglia E."/>
            <person name="Bayram O."/>
            <person name="Benocci T."/>
            <person name="Braus-Stromeyer S.A."/>
            <person name="Caldana C."/>
            <person name="Canovas D."/>
            <person name="Cerqueira G.C."/>
            <person name="Chen F."/>
            <person name="Chen W."/>
            <person name="Choi C."/>
            <person name="Clum A."/>
            <person name="Dos Santos R.A."/>
            <person name="Damasio A.R."/>
            <person name="Diallinas G."/>
            <person name="Emri T."/>
            <person name="Fekete E."/>
            <person name="Flipphi M."/>
            <person name="Freyberg S."/>
            <person name="Gallo A."/>
            <person name="Gournas C."/>
            <person name="Habgood R."/>
            <person name="Hainaut M."/>
            <person name="Harispe M.L."/>
            <person name="Henrissat B."/>
            <person name="Hilden K.S."/>
            <person name="Hope R."/>
            <person name="Hossain A."/>
            <person name="Karabika E."/>
            <person name="Karaffa L."/>
            <person name="Karanyi Z."/>
            <person name="Krasevec N."/>
            <person name="Kuo A."/>
            <person name="Kusch H."/>
            <person name="LaButti K."/>
            <person name="Lagendijk E.L."/>
            <person name="Lapidus A."/>
            <person name="Levasseur A."/>
            <person name="Lindquist E."/>
            <person name="Lipzen A."/>
            <person name="Logrieco A.F."/>
            <person name="MacCabe A."/>
            <person name="Maekelae M.R."/>
            <person name="Malavazi I."/>
            <person name="Melin P."/>
            <person name="Meyer V."/>
            <person name="Mielnichuk N."/>
            <person name="Miskei M."/>
            <person name="Molnar A.P."/>
            <person name="Mule G."/>
            <person name="Ngan C.Y."/>
            <person name="Orejas M."/>
            <person name="Orosz E."/>
            <person name="Ouedraogo J.P."/>
            <person name="Overkamp K.M."/>
            <person name="Park H.-S."/>
            <person name="Perrone G."/>
            <person name="Piumi F."/>
            <person name="Punt P.J."/>
            <person name="Ram A.F."/>
            <person name="Ramon A."/>
            <person name="Rauscher S."/>
            <person name="Record E."/>
            <person name="Riano-Pachon D.M."/>
            <person name="Robert V."/>
            <person name="Roehrig J."/>
            <person name="Ruller R."/>
            <person name="Salamov A."/>
            <person name="Salih N.S."/>
            <person name="Samson R.A."/>
            <person name="Sandor E."/>
            <person name="Sanguinetti M."/>
            <person name="Schuetze T."/>
            <person name="Sepcic K."/>
            <person name="Shelest E."/>
            <person name="Sherlock G."/>
            <person name="Sophianopoulou V."/>
            <person name="Squina F.M."/>
            <person name="Sun H."/>
            <person name="Susca A."/>
            <person name="Todd R.B."/>
            <person name="Tsang A."/>
            <person name="Unkles S.E."/>
            <person name="van de Wiele N."/>
            <person name="van Rossen-Uffink D."/>
            <person name="Oliveira J.V."/>
            <person name="Vesth T.C."/>
            <person name="Visser J."/>
            <person name="Yu J.-H."/>
            <person name="Zhou M."/>
            <person name="Andersen M.R."/>
            <person name="Archer D.B."/>
            <person name="Baker S.E."/>
            <person name="Benoit I."/>
            <person name="Brakhage A.A."/>
            <person name="Braus G.H."/>
            <person name="Fischer R."/>
            <person name="Frisvad J.C."/>
            <person name="Goldman G.H."/>
            <person name="Houbraken J."/>
            <person name="Oakley B."/>
            <person name="Pocsi I."/>
            <person name="Scazzocchio C."/>
            <person name="Seiboth B."/>
            <person name="vanKuyk P.A."/>
            <person name="Wortman J."/>
            <person name="Dyer P.S."/>
            <person name="Grigoriev I.V."/>
        </authorList>
    </citation>
    <scope>NUCLEOTIDE SEQUENCE [LARGE SCALE GENOMIC DNA]</scope>
    <source>
        <strain evidence="7">ATCC 16872 / CBS 172.66 / WB 5094</strain>
    </source>
</reference>
<keyword evidence="3" id="KW-0843">Virulence</keyword>
<dbReference type="GO" id="GO:0016787">
    <property type="term" value="F:hydrolase activity"/>
    <property type="evidence" value="ECO:0007669"/>
    <property type="project" value="UniProtKB-KW"/>
</dbReference>
<keyword evidence="7" id="KW-1185">Reference proteome</keyword>
<dbReference type="GO" id="GO:0005975">
    <property type="term" value="P:carbohydrate metabolic process"/>
    <property type="evidence" value="ECO:0007669"/>
    <property type="project" value="InterPro"/>
</dbReference>
<keyword evidence="2" id="KW-0147">Chitin-binding</keyword>
<accession>A0A1L9WZ81</accession>
<dbReference type="STRING" id="690307.A0A1L9WZ81"/>
<feature type="domain" description="GH18" evidence="5">
    <location>
        <begin position="1"/>
        <end position="150"/>
    </location>
</feature>
<evidence type="ECO:0000259" key="5">
    <source>
        <dbReference type="PROSITE" id="PS51910"/>
    </source>
</evidence>
<feature type="compositionally biased region" description="Basic and acidic residues" evidence="4">
    <location>
        <begin position="330"/>
        <end position="339"/>
    </location>
</feature>
<dbReference type="RefSeq" id="XP_020057840.1">
    <property type="nucleotide sequence ID" value="XM_020200984.1"/>
</dbReference>
<dbReference type="PANTHER" id="PTHR47700:SF2">
    <property type="entry name" value="CHITINASE"/>
    <property type="match status" value="1"/>
</dbReference>
<name>A0A1L9WZ81_ASPA1</name>
<dbReference type="OrthoDB" id="73875at2759"/>
<dbReference type="SUPFAM" id="SSF54556">
    <property type="entry name" value="Chitinase insertion domain"/>
    <property type="match status" value="1"/>
</dbReference>
<evidence type="ECO:0000313" key="7">
    <source>
        <dbReference type="Proteomes" id="UP000184546"/>
    </source>
</evidence>
<dbReference type="GO" id="GO:0008061">
    <property type="term" value="F:chitin binding"/>
    <property type="evidence" value="ECO:0007669"/>
    <property type="project" value="UniProtKB-KW"/>
</dbReference>
<dbReference type="EMBL" id="KV878974">
    <property type="protein sequence ID" value="OJK01501.1"/>
    <property type="molecule type" value="Genomic_DNA"/>
</dbReference>
<evidence type="ECO:0000256" key="4">
    <source>
        <dbReference type="SAM" id="MobiDB-lite"/>
    </source>
</evidence>
<dbReference type="Pfam" id="PF00704">
    <property type="entry name" value="Glyco_hydro_18"/>
    <property type="match status" value="1"/>
</dbReference>
<comment type="similarity">
    <text evidence="1">Belongs to the glycosyl hydrolase 18 family. Chitinase class V subfamily.</text>
</comment>
<dbReference type="PROSITE" id="PS51910">
    <property type="entry name" value="GH18_2"/>
    <property type="match status" value="1"/>
</dbReference>
<evidence type="ECO:0000313" key="6">
    <source>
        <dbReference type="EMBL" id="OJK01501.1"/>
    </source>
</evidence>
<dbReference type="VEuPathDB" id="FungiDB:ASPACDRAFT_41763"/>
<dbReference type="AlphaFoldDB" id="A0A1L9WZ81"/>
<dbReference type="InterPro" id="IPR053214">
    <property type="entry name" value="LysM12-like"/>
</dbReference>
<sequence length="350" mass="37613">MTETMWALSMITKAGVATKDIRVGVASYGRSVEMSTEGCYESWCTWDAAGAAGSCTNTAGYISNAELDVIPDSDSTATPYSTDDTDILVYNETQWVGYMNATTRANRTNYYKTYNFGGLSEWAIDLETNPGSLDDSWETSITASPSTSTQSTTTTTTTTVTIGPTVWAESSPVVTCSPPCLMIMPPKPLTTTTTITFTEWDTNITWSSTATKTTTLNDGSVVTYKSMHTSAIPTRLYPSPVTTDCIDVWNQAITPGPSVVHQTSSVRPTPLTVTYTQTVGGSTTVSGGTTSTIAGVSYSFGNFTYASPPWTGVFGGTTIVANGTWNHSLSHHDHRDRTPIRRTRVPPTQC</sequence>